<sequence length="533" mass="54270">MGEKLPPLNACYNTTNFENKSYQEMLNMVRGVDATAIMARGTALIDAQTEIEKIGTELKEHVGRTTWKGAGGDAFREWGDGFAKETLKLADYAGTAGTSLQTAGQALSEVAKVVQGHPDAVEMCYADEAKEKARLKAVETARNEAIPQMNKLASYYLMAEQSISMQEEPNFQPLPRAALPDTSIDSWQKGLGSGGSNSGTTDSVAGTPGGNTSRVDHQYSTVRPDGVSPSSPDGTPAVHTPQHVSAVPAAPDNTGTNIDTVTMPQTPTPTTGPPTGGPLPQGPGGGGHQSPLPPVIPPRTGPFGPGSGPVRTSPTGPGGKGDVGRVRPPTNNAERSTVSPTGTPGRGGVENARPPMGTPGRGGVEGVRPPMNNRTDTGIHGGTPAQGGRGGVGPARGTARGTVIGGEKPSNSTGRGMMQGHAGGAPGIAGGRARARGTGGNAQRLVNEPGGTVRAPRGTQSGAGGEFTPGGTGLVRESPRQGGAMGSMGGAMSGSQGARRRPKRRDGESPDYLAEDEETWGTGDDGVVPPVID</sequence>
<feature type="compositionally biased region" description="Polar residues" evidence="1">
    <location>
        <begin position="329"/>
        <end position="342"/>
    </location>
</feature>
<feature type="compositionally biased region" description="Polar residues" evidence="1">
    <location>
        <begin position="253"/>
        <end position="263"/>
    </location>
</feature>
<feature type="compositionally biased region" description="Polar residues" evidence="1">
    <location>
        <begin position="200"/>
        <end position="221"/>
    </location>
</feature>
<dbReference type="AlphaFoldDB" id="A0AAU2VTJ4"/>
<feature type="compositionally biased region" description="Gly residues" evidence="1">
    <location>
        <begin position="421"/>
        <end position="430"/>
    </location>
</feature>
<name>A0AAU2VTJ4_9ACTN</name>
<feature type="region of interest" description="Disordered" evidence="1">
    <location>
        <begin position="172"/>
        <end position="533"/>
    </location>
</feature>
<protein>
    <submittedName>
        <fullName evidence="2">Uncharacterized protein</fullName>
    </submittedName>
</protein>
<reference evidence="2" key="1">
    <citation type="submission" date="2022-10" db="EMBL/GenBank/DDBJ databases">
        <title>The complete genomes of actinobacterial strains from the NBC collection.</title>
        <authorList>
            <person name="Joergensen T.S."/>
            <person name="Alvarez Arevalo M."/>
            <person name="Sterndorff E.B."/>
            <person name="Faurdal D."/>
            <person name="Vuksanovic O."/>
            <person name="Mourched A.-S."/>
            <person name="Charusanti P."/>
            <person name="Shaw S."/>
            <person name="Blin K."/>
            <person name="Weber T."/>
        </authorList>
    </citation>
    <scope>NUCLEOTIDE SEQUENCE</scope>
    <source>
        <strain evidence="2">NBC_00008</strain>
    </source>
</reference>
<evidence type="ECO:0000313" key="2">
    <source>
        <dbReference type="EMBL" id="WTW70815.1"/>
    </source>
</evidence>
<proteinExistence type="predicted"/>
<dbReference type="EMBL" id="CP108313">
    <property type="protein sequence ID" value="WTW70815.1"/>
    <property type="molecule type" value="Genomic_DNA"/>
</dbReference>
<gene>
    <name evidence="2" type="ORF">OG398_22405</name>
</gene>
<feature type="compositionally biased region" description="Gly residues" evidence="1">
    <location>
        <begin position="461"/>
        <end position="473"/>
    </location>
</feature>
<feature type="compositionally biased region" description="Gly residues" evidence="1">
    <location>
        <begin position="379"/>
        <end position="394"/>
    </location>
</feature>
<feature type="compositionally biased region" description="Pro residues" evidence="1">
    <location>
        <begin position="291"/>
        <end position="300"/>
    </location>
</feature>
<accession>A0AAU2VTJ4</accession>
<feature type="compositionally biased region" description="Gly residues" evidence="1">
    <location>
        <begin position="483"/>
        <end position="492"/>
    </location>
</feature>
<feature type="compositionally biased region" description="Pro residues" evidence="1">
    <location>
        <begin position="266"/>
        <end position="281"/>
    </location>
</feature>
<organism evidence="2">
    <name type="scientific">Streptomyces sp. NBC_00008</name>
    <dbReference type="NCBI Taxonomy" id="2903610"/>
    <lineage>
        <taxon>Bacteria</taxon>
        <taxon>Bacillati</taxon>
        <taxon>Actinomycetota</taxon>
        <taxon>Actinomycetes</taxon>
        <taxon>Kitasatosporales</taxon>
        <taxon>Streptomycetaceae</taxon>
        <taxon>Streptomyces</taxon>
    </lineage>
</organism>
<evidence type="ECO:0000256" key="1">
    <source>
        <dbReference type="SAM" id="MobiDB-lite"/>
    </source>
</evidence>